<evidence type="ECO:0000313" key="5">
    <source>
        <dbReference type="EMBL" id="SEK38532.1"/>
    </source>
</evidence>
<dbReference type="PANTHER" id="PTHR46332">
    <property type="entry name" value="ASPARTATE BETA-HYDROXYLASE DOMAIN-CONTAINING PROTEIN 2"/>
    <property type="match status" value="1"/>
</dbReference>
<gene>
    <name evidence="5" type="ORF">SAMN05216262_101225</name>
</gene>
<evidence type="ECO:0000313" key="6">
    <source>
        <dbReference type="Proteomes" id="UP000199297"/>
    </source>
</evidence>
<dbReference type="InterPro" id="IPR027443">
    <property type="entry name" value="IPNS-like_sf"/>
</dbReference>
<dbReference type="PANTHER" id="PTHR46332:SF5">
    <property type="entry name" value="ASPARTATE BETA-HYDROXYLASE DOMAIN CONTAINING 2"/>
    <property type="match status" value="1"/>
</dbReference>
<dbReference type="SMART" id="SM00028">
    <property type="entry name" value="TPR"/>
    <property type="match status" value="2"/>
</dbReference>
<dbReference type="Gene3D" id="2.60.120.330">
    <property type="entry name" value="B-lactam Antibiotic, Isopenicillin N Synthase, Chain"/>
    <property type="match status" value="1"/>
</dbReference>
<dbReference type="GO" id="GO:0016020">
    <property type="term" value="C:membrane"/>
    <property type="evidence" value="ECO:0007669"/>
    <property type="project" value="TreeGrafter"/>
</dbReference>
<dbReference type="OrthoDB" id="21665at2"/>
<dbReference type="Pfam" id="PF05118">
    <property type="entry name" value="Asp_Arg_Hydrox"/>
    <property type="match status" value="1"/>
</dbReference>
<evidence type="ECO:0000256" key="1">
    <source>
        <dbReference type="ARBA" id="ARBA00007730"/>
    </source>
</evidence>
<dbReference type="InterPro" id="IPR011990">
    <property type="entry name" value="TPR-like_helical_dom_sf"/>
</dbReference>
<name>A0A1H7GNH3_9GAMM</name>
<dbReference type="Gene3D" id="1.25.40.10">
    <property type="entry name" value="Tetratricopeptide repeat domain"/>
    <property type="match status" value="1"/>
</dbReference>
<dbReference type="SUPFAM" id="SSF51197">
    <property type="entry name" value="Clavaminate synthase-like"/>
    <property type="match status" value="1"/>
</dbReference>
<dbReference type="AlphaFoldDB" id="A0A1H7GNH3"/>
<protein>
    <submittedName>
        <fullName evidence="5">Aspartyl/Asparaginyl beta-hydroxylase</fullName>
    </submittedName>
</protein>
<dbReference type="InterPro" id="IPR007803">
    <property type="entry name" value="Asp/Arg/Pro-Hydrxlase"/>
</dbReference>
<dbReference type="RefSeq" id="WP_085282857.1">
    <property type="nucleotide sequence ID" value="NZ_FOBI01000001.1"/>
</dbReference>
<keyword evidence="6" id="KW-1185">Reference proteome</keyword>
<accession>A0A1H7GNH3</accession>
<sequence length="394" mass="44484">MTTANLLQQANLAFEAQNNQRGLQLLREYTAINGQDVEQLYRLAVIEEQIGLENNAAQAYLKCIALDENFIEAYLYAGYFFQQRGELEKALALYSLGQDRDARLTLLYQHESIAYPTRLRSHAAHLALCDHFTQLHSQSIKSNNNSDKIAAAIWPQTHNQGFNYPSKQQQPHLFYIPSLTAKGIHDASDFAWSKTLEAHFEDLSAEFSNLQALIKTHGVPYLAKGNYIEGFEALTGSKNWTALNLYKDGVANEKLLAKMPKTAKMLAQLPLYKMNDNPYEVFFSLLKPGQHITPHFGQSNHSLTVHLPIIVPKGGYLTVAGENIAWQVGKVIVFDDSFEHEAINPTDEDRVVLIFSIWHPELSATEQEDILASFHARAQWLENRHQYLSPASSA</sequence>
<keyword evidence="3" id="KW-0560">Oxidoreductase</keyword>
<organism evidence="5 6">
    <name type="scientific">Colwellia chukchiensis</name>
    <dbReference type="NCBI Taxonomy" id="641665"/>
    <lineage>
        <taxon>Bacteria</taxon>
        <taxon>Pseudomonadati</taxon>
        <taxon>Pseudomonadota</taxon>
        <taxon>Gammaproteobacteria</taxon>
        <taxon>Alteromonadales</taxon>
        <taxon>Colwelliaceae</taxon>
        <taxon>Colwellia</taxon>
    </lineage>
</organism>
<evidence type="ECO:0000256" key="3">
    <source>
        <dbReference type="ARBA" id="ARBA00023002"/>
    </source>
</evidence>
<evidence type="ECO:0000259" key="4">
    <source>
        <dbReference type="Pfam" id="PF05118"/>
    </source>
</evidence>
<keyword evidence="2" id="KW-0223">Dioxygenase</keyword>
<dbReference type="EMBL" id="FOBI01000001">
    <property type="protein sequence ID" value="SEK38532.1"/>
    <property type="molecule type" value="Genomic_DNA"/>
</dbReference>
<evidence type="ECO:0000256" key="2">
    <source>
        <dbReference type="ARBA" id="ARBA00022964"/>
    </source>
</evidence>
<proteinExistence type="inferred from homology"/>
<reference evidence="6" key="1">
    <citation type="submission" date="2016-10" db="EMBL/GenBank/DDBJ databases">
        <authorList>
            <person name="Varghese N."/>
            <person name="Submissions S."/>
        </authorList>
    </citation>
    <scope>NUCLEOTIDE SEQUENCE [LARGE SCALE GENOMIC DNA]</scope>
    <source>
        <strain evidence="6">CGMCC 1.9127</strain>
    </source>
</reference>
<dbReference type="STRING" id="641665.GCA_002104455_00478"/>
<dbReference type="SUPFAM" id="SSF48452">
    <property type="entry name" value="TPR-like"/>
    <property type="match status" value="1"/>
</dbReference>
<feature type="domain" description="Aspartyl/asparaginy/proline hydroxylase" evidence="4">
    <location>
        <begin position="199"/>
        <end position="360"/>
    </location>
</feature>
<dbReference type="InterPro" id="IPR019734">
    <property type="entry name" value="TPR_rpt"/>
</dbReference>
<dbReference type="GO" id="GO:0051213">
    <property type="term" value="F:dioxygenase activity"/>
    <property type="evidence" value="ECO:0007669"/>
    <property type="project" value="UniProtKB-KW"/>
</dbReference>
<dbReference type="Proteomes" id="UP000199297">
    <property type="component" value="Unassembled WGS sequence"/>
</dbReference>
<dbReference type="InterPro" id="IPR051821">
    <property type="entry name" value="Asp/Asn_beta-hydroxylase"/>
</dbReference>
<comment type="similarity">
    <text evidence="1">Belongs to the aspartyl/asparaginyl beta-hydroxylase family.</text>
</comment>